<evidence type="ECO:0000256" key="2">
    <source>
        <dbReference type="ARBA" id="ARBA00016648"/>
    </source>
</evidence>
<dbReference type="GeneID" id="106470400"/>
<keyword evidence="3" id="KW-0175">Coiled coil</keyword>
<dbReference type="RefSeq" id="XP_022254701.1">
    <property type="nucleotide sequence ID" value="XM_022398993.1"/>
</dbReference>
<protein>
    <recommendedName>
        <fullName evidence="2">Coiled-coil domain-containing protein 43</fullName>
    </recommendedName>
</protein>
<gene>
    <name evidence="6" type="primary">LOC106470400</name>
</gene>
<comment type="similarity">
    <text evidence="1">Belongs to the CCDC43 family.</text>
</comment>
<accession>A0ABM1TFP5</accession>
<feature type="domain" description="CCDC43 PWI-like" evidence="4">
    <location>
        <begin position="10"/>
        <end position="79"/>
    </location>
</feature>
<evidence type="ECO:0000256" key="1">
    <source>
        <dbReference type="ARBA" id="ARBA00005305"/>
    </source>
</evidence>
<evidence type="ECO:0000313" key="5">
    <source>
        <dbReference type="Proteomes" id="UP000694941"/>
    </source>
</evidence>
<evidence type="ECO:0000256" key="3">
    <source>
        <dbReference type="ARBA" id="ARBA00023054"/>
    </source>
</evidence>
<keyword evidence="5" id="KW-1185">Reference proteome</keyword>
<evidence type="ECO:0000259" key="4">
    <source>
        <dbReference type="Pfam" id="PF26091"/>
    </source>
</evidence>
<dbReference type="Pfam" id="PF26091">
    <property type="entry name" value="PWI_CCDC43"/>
    <property type="match status" value="1"/>
</dbReference>
<dbReference type="PANTHER" id="PTHR31684">
    <property type="entry name" value="COILED-COIL DOMAIN-CONTAINING PROTEIN 43"/>
    <property type="match status" value="1"/>
</dbReference>
<dbReference type="InterPro" id="IPR037666">
    <property type="entry name" value="CCDC43"/>
</dbReference>
<dbReference type="Proteomes" id="UP000694941">
    <property type="component" value="Unplaced"/>
</dbReference>
<reference evidence="6" key="1">
    <citation type="submission" date="2025-08" db="UniProtKB">
        <authorList>
            <consortium name="RefSeq"/>
        </authorList>
    </citation>
    <scope>IDENTIFICATION</scope>
    <source>
        <tissue evidence="6">Muscle</tissue>
    </source>
</reference>
<dbReference type="InterPro" id="IPR058771">
    <property type="entry name" value="PWI_CCDC43"/>
</dbReference>
<sequence>MASANEDTVSDSFEQWLNLQLSKLNTDQEVFGSYIKGILEGEETEDEKRDALEGILTEVTENKISELCTEIMNKWTCMHQVSGNNAKQEKREDVDTRLAKIMEKQAQSVSSGRNLSVDEKKVREAILAHYSQVSDGEGYPFNRRITFFFLCEKTEVAQKILEDVKEGLLQLEPFLQLCVIHFWLKM</sequence>
<proteinExistence type="inferred from homology"/>
<organism evidence="5 6">
    <name type="scientific">Limulus polyphemus</name>
    <name type="common">Atlantic horseshoe crab</name>
    <dbReference type="NCBI Taxonomy" id="6850"/>
    <lineage>
        <taxon>Eukaryota</taxon>
        <taxon>Metazoa</taxon>
        <taxon>Ecdysozoa</taxon>
        <taxon>Arthropoda</taxon>
        <taxon>Chelicerata</taxon>
        <taxon>Merostomata</taxon>
        <taxon>Xiphosura</taxon>
        <taxon>Limulidae</taxon>
        <taxon>Limulus</taxon>
    </lineage>
</organism>
<dbReference type="PANTHER" id="PTHR31684:SF2">
    <property type="entry name" value="COILED-COIL DOMAIN-CONTAINING PROTEIN 43"/>
    <property type="match status" value="1"/>
</dbReference>
<name>A0ABM1TFP5_LIMPO</name>
<evidence type="ECO:0000313" key="6">
    <source>
        <dbReference type="RefSeq" id="XP_022254701.1"/>
    </source>
</evidence>